<keyword evidence="3" id="KW-1185">Reference proteome</keyword>
<evidence type="ECO:0000313" key="3">
    <source>
        <dbReference type="Proteomes" id="UP000324748"/>
    </source>
</evidence>
<protein>
    <submittedName>
        <fullName evidence="2">Uncharacterized protein</fullName>
    </submittedName>
</protein>
<feature type="compositionally biased region" description="Basic and acidic residues" evidence="1">
    <location>
        <begin position="50"/>
        <end position="75"/>
    </location>
</feature>
<name>A0A5B0MF58_PUCGR</name>
<dbReference type="AlphaFoldDB" id="A0A5B0MF58"/>
<organism evidence="2 3">
    <name type="scientific">Puccinia graminis f. sp. tritici</name>
    <dbReference type="NCBI Taxonomy" id="56615"/>
    <lineage>
        <taxon>Eukaryota</taxon>
        <taxon>Fungi</taxon>
        <taxon>Dikarya</taxon>
        <taxon>Basidiomycota</taxon>
        <taxon>Pucciniomycotina</taxon>
        <taxon>Pucciniomycetes</taxon>
        <taxon>Pucciniales</taxon>
        <taxon>Pucciniaceae</taxon>
        <taxon>Puccinia</taxon>
    </lineage>
</organism>
<proteinExistence type="predicted"/>
<accession>A0A5B0MF58</accession>
<dbReference type="OrthoDB" id="2499072at2759"/>
<dbReference type="Proteomes" id="UP000324748">
    <property type="component" value="Unassembled WGS sequence"/>
</dbReference>
<comment type="caution">
    <text evidence="2">The sequence shown here is derived from an EMBL/GenBank/DDBJ whole genome shotgun (WGS) entry which is preliminary data.</text>
</comment>
<dbReference type="PANTHER" id="PTHR10033:SF0">
    <property type="entry name" value="CALSEQUESTRIN"/>
    <property type="match status" value="1"/>
</dbReference>
<feature type="region of interest" description="Disordered" evidence="1">
    <location>
        <begin position="1"/>
        <end position="84"/>
    </location>
</feature>
<dbReference type="GO" id="GO:0051279">
    <property type="term" value="P:regulation of release of sequestered calcium ion into cytosol"/>
    <property type="evidence" value="ECO:0007669"/>
    <property type="project" value="TreeGrafter"/>
</dbReference>
<dbReference type="GO" id="GO:0005509">
    <property type="term" value="F:calcium ion binding"/>
    <property type="evidence" value="ECO:0007669"/>
    <property type="project" value="TreeGrafter"/>
</dbReference>
<evidence type="ECO:0000256" key="1">
    <source>
        <dbReference type="SAM" id="MobiDB-lite"/>
    </source>
</evidence>
<dbReference type="PANTHER" id="PTHR10033">
    <property type="entry name" value="CALSEQUESTRIN"/>
    <property type="match status" value="1"/>
</dbReference>
<reference evidence="2 3" key="1">
    <citation type="submission" date="2019-05" db="EMBL/GenBank/DDBJ databases">
        <title>Emergence of the Ug99 lineage of the wheat stem rust pathogen through somatic hybridization.</title>
        <authorList>
            <person name="Li F."/>
            <person name="Upadhyaya N.M."/>
            <person name="Sperschneider J."/>
            <person name="Matny O."/>
            <person name="Nguyen-Phuc H."/>
            <person name="Mago R."/>
            <person name="Raley C."/>
            <person name="Miller M.E."/>
            <person name="Silverstein K.A.T."/>
            <person name="Henningsen E."/>
            <person name="Hirsch C.D."/>
            <person name="Visser B."/>
            <person name="Pretorius Z.A."/>
            <person name="Steffenson B.J."/>
            <person name="Schwessinger B."/>
            <person name="Dodds P.N."/>
            <person name="Figueroa M."/>
        </authorList>
    </citation>
    <scope>NUCLEOTIDE SEQUENCE [LARGE SCALE GENOMIC DNA]</scope>
    <source>
        <strain evidence="2">21-0</strain>
    </source>
</reference>
<sequence>MASTRSSKSKSNLRSKNTRSTRTVATKSKARNPVNPRVAKKRSATRRVNNHNDDDTDDGYRPPEEEEDTNSHRDSPPPNATSGITLENFENQLSNWSIHQLRQTLQKKKESNSNRIPPSVQEAISLLQQNYAKSKLMLALIGNVSEGTVNKYLGEDKPSRQKSDWNRYVAFSLESANTPGWEERNIHLGETWSALSAEEKAVFSPQIFEFFSEIPCHHDLEEEEEEEDQAELTDEEKDMYRPLYEKLVNHEKIKLINTKGPETSNKSAEVFKQAYKAFQKLNCDLYTSSTLYNTTYYLLAATRSPGENSFCREWSNDVAWLTLAKENWKAKDTFEAYSHGRKVQEEVEDALGVQIVKTKKESDLVKIKLRAALNGVLGEIHITQV</sequence>
<evidence type="ECO:0000313" key="2">
    <source>
        <dbReference type="EMBL" id="KAA1075301.1"/>
    </source>
</evidence>
<feature type="compositionally biased region" description="Basic residues" evidence="1">
    <location>
        <begin position="7"/>
        <end position="19"/>
    </location>
</feature>
<dbReference type="EMBL" id="VSWC01000157">
    <property type="protein sequence ID" value="KAA1075301.1"/>
    <property type="molecule type" value="Genomic_DNA"/>
</dbReference>
<gene>
    <name evidence="2" type="ORF">PGT21_033355</name>
</gene>
<feature type="compositionally biased region" description="Basic residues" evidence="1">
    <location>
        <begin position="38"/>
        <end position="49"/>
    </location>
</feature>